<dbReference type="PANTHER" id="PTHR47947">
    <property type="entry name" value="CYTOCHROME P450 82C3-RELATED"/>
    <property type="match status" value="1"/>
</dbReference>
<dbReference type="InterPro" id="IPR036396">
    <property type="entry name" value="Cyt_P450_sf"/>
</dbReference>
<dbReference type="EMBL" id="PGOL01001340">
    <property type="protein sequence ID" value="PKI58832.1"/>
    <property type="molecule type" value="Genomic_DNA"/>
</dbReference>
<organism evidence="8 9">
    <name type="scientific">Punica granatum</name>
    <name type="common">Pomegranate</name>
    <dbReference type="NCBI Taxonomy" id="22663"/>
    <lineage>
        <taxon>Eukaryota</taxon>
        <taxon>Viridiplantae</taxon>
        <taxon>Streptophyta</taxon>
        <taxon>Embryophyta</taxon>
        <taxon>Tracheophyta</taxon>
        <taxon>Spermatophyta</taxon>
        <taxon>Magnoliopsida</taxon>
        <taxon>eudicotyledons</taxon>
        <taxon>Gunneridae</taxon>
        <taxon>Pentapetalae</taxon>
        <taxon>rosids</taxon>
        <taxon>malvids</taxon>
        <taxon>Myrtales</taxon>
        <taxon>Lythraceae</taxon>
        <taxon>Punica</taxon>
    </lineage>
</organism>
<evidence type="ECO:0000256" key="2">
    <source>
        <dbReference type="ARBA" id="ARBA00022617"/>
    </source>
</evidence>
<feature type="binding site" description="axial binding residue" evidence="7">
    <location>
        <position position="174"/>
    </location>
    <ligand>
        <name>heme</name>
        <dbReference type="ChEBI" id="CHEBI:30413"/>
    </ligand>
    <ligandPart>
        <name>Fe</name>
        <dbReference type="ChEBI" id="CHEBI:18248"/>
    </ligandPart>
</feature>
<dbReference type="InterPro" id="IPR001128">
    <property type="entry name" value="Cyt_P450"/>
</dbReference>
<accession>A0A2I0JRC5</accession>
<dbReference type="GO" id="GO:0005506">
    <property type="term" value="F:iron ion binding"/>
    <property type="evidence" value="ECO:0007669"/>
    <property type="project" value="InterPro"/>
</dbReference>
<evidence type="ECO:0000256" key="5">
    <source>
        <dbReference type="ARBA" id="ARBA00023004"/>
    </source>
</evidence>
<dbReference type="Pfam" id="PF00067">
    <property type="entry name" value="p450"/>
    <property type="match status" value="1"/>
</dbReference>
<keyword evidence="2 7" id="KW-0349">Heme</keyword>
<keyword evidence="3 7" id="KW-0479">Metal-binding</keyword>
<dbReference type="GO" id="GO:0020037">
    <property type="term" value="F:heme binding"/>
    <property type="evidence" value="ECO:0007669"/>
    <property type="project" value="InterPro"/>
</dbReference>
<dbReference type="SUPFAM" id="SSF48264">
    <property type="entry name" value="Cytochrome P450"/>
    <property type="match status" value="2"/>
</dbReference>
<dbReference type="InterPro" id="IPR050651">
    <property type="entry name" value="Plant_Cytochrome_P450_Monoox"/>
</dbReference>
<proteinExistence type="inferred from homology"/>
<dbReference type="InterPro" id="IPR002401">
    <property type="entry name" value="Cyt_P450_E_grp-I"/>
</dbReference>
<dbReference type="GO" id="GO:0016705">
    <property type="term" value="F:oxidoreductase activity, acting on paired donors, with incorporation or reduction of molecular oxygen"/>
    <property type="evidence" value="ECO:0007669"/>
    <property type="project" value="InterPro"/>
</dbReference>
<evidence type="ECO:0000256" key="1">
    <source>
        <dbReference type="ARBA" id="ARBA00010617"/>
    </source>
</evidence>
<comment type="cofactor">
    <cofactor evidence="7">
        <name>heme</name>
        <dbReference type="ChEBI" id="CHEBI:30413"/>
    </cofactor>
</comment>
<evidence type="ECO:0000256" key="7">
    <source>
        <dbReference type="PIRSR" id="PIRSR602401-1"/>
    </source>
</evidence>
<dbReference type="PANTHER" id="PTHR47947:SF8">
    <property type="entry name" value="CYTOCHROME P450 82C4-LIKE"/>
    <property type="match status" value="1"/>
</dbReference>
<keyword evidence="9" id="KW-1185">Reference proteome</keyword>
<protein>
    <submittedName>
        <fullName evidence="8">Uncharacterized protein</fullName>
    </submittedName>
</protein>
<dbReference type="STRING" id="22663.A0A2I0JRC5"/>
<evidence type="ECO:0000313" key="8">
    <source>
        <dbReference type="EMBL" id="PKI58832.1"/>
    </source>
</evidence>
<reference evidence="8 9" key="1">
    <citation type="submission" date="2017-11" db="EMBL/GenBank/DDBJ databases">
        <title>De-novo sequencing of pomegranate (Punica granatum L.) genome.</title>
        <authorList>
            <person name="Akparov Z."/>
            <person name="Amiraslanov A."/>
            <person name="Hajiyeva S."/>
            <person name="Abbasov M."/>
            <person name="Kaur K."/>
            <person name="Hamwieh A."/>
            <person name="Solovyev V."/>
            <person name="Salamov A."/>
            <person name="Braich B."/>
            <person name="Kosarev P."/>
            <person name="Mahmoud A."/>
            <person name="Hajiyev E."/>
            <person name="Babayeva S."/>
            <person name="Izzatullayeva V."/>
            <person name="Mammadov A."/>
            <person name="Mammadov A."/>
            <person name="Sharifova S."/>
            <person name="Ojaghi J."/>
            <person name="Eynullazada K."/>
            <person name="Bayramov B."/>
            <person name="Abdulazimova A."/>
            <person name="Shahmuradov I."/>
        </authorList>
    </citation>
    <scope>NUCLEOTIDE SEQUENCE [LARGE SCALE GENOMIC DNA]</scope>
    <source>
        <strain evidence="9">cv. AG2017</strain>
        <tissue evidence="8">Leaf</tissue>
    </source>
</reference>
<name>A0A2I0JRC5_PUNGR</name>
<evidence type="ECO:0000256" key="3">
    <source>
        <dbReference type="ARBA" id="ARBA00022723"/>
    </source>
</evidence>
<dbReference type="AlphaFoldDB" id="A0A2I0JRC5"/>
<dbReference type="GO" id="GO:0046246">
    <property type="term" value="P:terpene biosynthetic process"/>
    <property type="evidence" value="ECO:0007669"/>
    <property type="project" value="TreeGrafter"/>
</dbReference>
<dbReference type="Gene3D" id="1.10.630.10">
    <property type="entry name" value="Cytochrome P450"/>
    <property type="match status" value="2"/>
</dbReference>
<dbReference type="GO" id="GO:0004497">
    <property type="term" value="F:monooxygenase activity"/>
    <property type="evidence" value="ECO:0007669"/>
    <property type="project" value="UniProtKB-KW"/>
</dbReference>
<dbReference type="Proteomes" id="UP000233551">
    <property type="component" value="Unassembled WGS sequence"/>
</dbReference>
<gene>
    <name evidence="8" type="ORF">CRG98_020822</name>
</gene>
<dbReference type="PRINTS" id="PR00463">
    <property type="entry name" value="EP450I"/>
</dbReference>
<comment type="similarity">
    <text evidence="1">Belongs to the cytochrome P450 family.</text>
</comment>
<sequence>MTVSFKLPEPSGSWPLLGHLSLLGSDALLHRVFGAMADCYGPAFSIQLGARQTLVISSWELVKECFTTNDRAFATRPRSLAVKLMGYDHAMLGFAPYGTYWRDMRKLAVVELLSNHRLEQLRPVWETEINLFLRDLYKLWVKNGHCPVQVEMKERIGDLTMNIGVWTIAGRRMCPGVSFALQVLHLALARLLHGFELGTLLDLKVDMTESPGLTMPKATPLEVVLTPRLPSTCY</sequence>
<evidence type="ECO:0000256" key="4">
    <source>
        <dbReference type="ARBA" id="ARBA00023002"/>
    </source>
</evidence>
<keyword evidence="5 7" id="KW-0408">Iron</keyword>
<keyword evidence="6" id="KW-0503">Monooxygenase</keyword>
<evidence type="ECO:0000313" key="9">
    <source>
        <dbReference type="Proteomes" id="UP000233551"/>
    </source>
</evidence>
<evidence type="ECO:0000256" key="6">
    <source>
        <dbReference type="ARBA" id="ARBA00023033"/>
    </source>
</evidence>
<keyword evidence="4" id="KW-0560">Oxidoreductase</keyword>
<comment type="caution">
    <text evidence="8">The sequence shown here is derived from an EMBL/GenBank/DDBJ whole genome shotgun (WGS) entry which is preliminary data.</text>
</comment>